<dbReference type="InterPro" id="IPR002110">
    <property type="entry name" value="Ankyrin_rpt"/>
</dbReference>
<dbReference type="Gene3D" id="1.25.40.20">
    <property type="entry name" value="Ankyrin repeat-containing domain"/>
    <property type="match status" value="1"/>
</dbReference>
<dbReference type="InterPro" id="IPR036770">
    <property type="entry name" value="Ankyrin_rpt-contain_sf"/>
</dbReference>
<gene>
    <name evidence="1" type="ORF">mc_631</name>
</gene>
<evidence type="ECO:0000313" key="1">
    <source>
        <dbReference type="EMBL" id="AVL95017.1"/>
    </source>
</evidence>
<dbReference type="SMART" id="SM00248">
    <property type="entry name" value="ANK"/>
    <property type="match status" value="5"/>
</dbReference>
<protein>
    <submittedName>
        <fullName evidence="1">Ankyrin repeat protein</fullName>
    </submittedName>
</protein>
<evidence type="ECO:0000313" key="2">
    <source>
        <dbReference type="Proteomes" id="UP000289600"/>
    </source>
</evidence>
<name>A0A2P1EM90_9VIRU</name>
<dbReference type="Proteomes" id="UP000289600">
    <property type="component" value="Segment"/>
</dbReference>
<accession>A0A2P1EM90</accession>
<dbReference type="Pfam" id="PF00023">
    <property type="entry name" value="Ank"/>
    <property type="match status" value="1"/>
</dbReference>
<dbReference type="SUPFAM" id="SSF48403">
    <property type="entry name" value="Ankyrin repeat"/>
    <property type="match status" value="1"/>
</dbReference>
<reference evidence="2" key="1">
    <citation type="submission" date="2018-01" db="EMBL/GenBank/DDBJ databases">
        <title>Testimony of 'menage a trois' revealed by the proteome of Megavirus virophage.</title>
        <authorList>
            <person name="Jeudy S."/>
            <person name="Bertaux L."/>
            <person name="Alempic J.-M."/>
            <person name="Lartigue A."/>
            <person name="Legendre M."/>
            <person name="Philippe N."/>
            <person name="Beucher L."/>
            <person name="Biondi E."/>
            <person name="Juul S."/>
            <person name="Turner D."/>
            <person name="Coute Y."/>
            <person name="Claverie J.-M."/>
            <person name="Abergel C."/>
        </authorList>
    </citation>
    <scope>NUCLEOTIDE SEQUENCE [LARGE SCALE GENOMIC DNA]</scope>
</reference>
<sequence length="299" mass="34307">MNDLPNNLKQIITRDYHISNQKISTKRYIDFDNLEKTVQEFESLNKSQQLSVIKYLMATDNLNFVKSMISKIYDFDVDMENGILLKLSLVNNIFNNVKYLINIGASLYIEDNIIAKIAAQESNFEIFQYILKNCNICLEDDLIFFATISRLNPLEKIKFLDDYGVNLHIYNDHILITAVQKNLKIIVEFLLQKGCDVNAQNGISLRYSLWYNLFEVTELLLKSGANTYYLQPDDLVDAVNGKHFSIIELLIKNGLDVSIFNGYFNKISGSDTHKTIKLLIDSGINPIDLLAVCMNPHNI</sequence>
<keyword evidence="2" id="KW-1185">Reference proteome</keyword>
<dbReference type="EMBL" id="MG807320">
    <property type="protein sequence ID" value="AVL95017.1"/>
    <property type="molecule type" value="Genomic_DNA"/>
</dbReference>
<organism evidence="1 2">
    <name type="scientific">Moumouvirus australiensis</name>
    <dbReference type="NCBI Taxonomy" id="2109587"/>
    <lineage>
        <taxon>Viruses</taxon>
        <taxon>Varidnaviria</taxon>
        <taxon>Bamfordvirae</taxon>
        <taxon>Nucleocytoviricota</taxon>
        <taxon>Megaviricetes</taxon>
        <taxon>Imitervirales</taxon>
        <taxon>Mimiviridae</taxon>
        <taxon>Megamimivirinae</taxon>
        <taxon>Moumouvirus</taxon>
        <taxon>Moumouvirus australiense</taxon>
    </lineage>
</organism>
<proteinExistence type="predicted"/>